<comment type="caution">
    <text evidence="2">The sequence shown here is derived from an EMBL/GenBank/DDBJ whole genome shotgun (WGS) entry which is preliminary data.</text>
</comment>
<evidence type="ECO:0000313" key="2">
    <source>
        <dbReference type="EMBL" id="PVH25762.1"/>
    </source>
</evidence>
<keyword evidence="1" id="KW-0812">Transmembrane</keyword>
<protein>
    <submittedName>
        <fullName evidence="2">Uncharacterized protein</fullName>
    </submittedName>
</protein>
<keyword evidence="3" id="KW-1185">Reference proteome</keyword>
<gene>
    <name evidence="2" type="ORF">DC487_07450</name>
</gene>
<name>A0A2T8HKD0_9SPHI</name>
<dbReference type="EMBL" id="QDKG01000002">
    <property type="protein sequence ID" value="PVH25762.1"/>
    <property type="molecule type" value="Genomic_DNA"/>
</dbReference>
<evidence type="ECO:0000313" key="3">
    <source>
        <dbReference type="Proteomes" id="UP000245627"/>
    </source>
</evidence>
<keyword evidence="1" id="KW-0472">Membrane</keyword>
<sequence length="91" mass="10162">MSTSKRISWPDKPQWLAQWQSREISKKVAIGLFVLGTNGCMLALGVGSGLFAAVVILMMMGGVCVLFFPFSWLRIPYVVGLYLFCLLFELL</sequence>
<reference evidence="2 3" key="1">
    <citation type="submission" date="2018-04" db="EMBL/GenBank/DDBJ databases">
        <title>Sphingobacterium cortibacter sp. nov.</title>
        <authorList>
            <person name="Li Y."/>
        </authorList>
    </citation>
    <scope>NUCLEOTIDE SEQUENCE [LARGE SCALE GENOMIC DNA]</scope>
    <source>
        <strain evidence="2 3">2c-3</strain>
    </source>
</reference>
<feature type="transmembrane region" description="Helical" evidence="1">
    <location>
        <begin position="28"/>
        <end position="60"/>
    </location>
</feature>
<accession>A0A2T8HKD0</accession>
<dbReference type="AlphaFoldDB" id="A0A2T8HKD0"/>
<evidence type="ECO:0000256" key="1">
    <source>
        <dbReference type="SAM" id="Phobius"/>
    </source>
</evidence>
<dbReference type="RefSeq" id="WP_116775332.1">
    <property type="nucleotide sequence ID" value="NZ_QDKG01000002.1"/>
</dbReference>
<dbReference type="OrthoDB" id="711246at2"/>
<organism evidence="2 3">
    <name type="scientific">Sphingobacterium corticibacter</name>
    <dbReference type="NCBI Taxonomy" id="2171749"/>
    <lineage>
        <taxon>Bacteria</taxon>
        <taxon>Pseudomonadati</taxon>
        <taxon>Bacteroidota</taxon>
        <taxon>Sphingobacteriia</taxon>
        <taxon>Sphingobacteriales</taxon>
        <taxon>Sphingobacteriaceae</taxon>
        <taxon>Sphingobacterium</taxon>
    </lineage>
</organism>
<dbReference type="Proteomes" id="UP000245627">
    <property type="component" value="Unassembled WGS sequence"/>
</dbReference>
<proteinExistence type="predicted"/>
<keyword evidence="1" id="KW-1133">Transmembrane helix</keyword>